<dbReference type="NCBIfam" id="TIGR01747">
    <property type="entry name" value="diampropi_NH3ly"/>
    <property type="match status" value="1"/>
</dbReference>
<dbReference type="Gene3D" id="3.40.50.1100">
    <property type="match status" value="3"/>
</dbReference>
<dbReference type="GO" id="GO:0008838">
    <property type="term" value="F:diaminopropionate ammonia-lyase activity"/>
    <property type="evidence" value="ECO:0007669"/>
    <property type="project" value="UniProtKB-EC"/>
</dbReference>
<protein>
    <submittedName>
        <fullName evidence="4">Diaminopropionate ammonia-lyase</fullName>
        <ecNumber evidence="4">4.3.1.15</ecNumber>
    </submittedName>
</protein>
<evidence type="ECO:0000313" key="4">
    <source>
        <dbReference type="EMBL" id="MCL6271191.1"/>
    </source>
</evidence>
<dbReference type="NCBIfam" id="NF006058">
    <property type="entry name" value="PRK08206.1"/>
    <property type="match status" value="1"/>
</dbReference>
<comment type="caution">
    <text evidence="4">The sequence shown here is derived from an EMBL/GenBank/DDBJ whole genome shotgun (WGS) entry which is preliminary data.</text>
</comment>
<evidence type="ECO:0000256" key="1">
    <source>
        <dbReference type="ARBA" id="ARBA00001933"/>
    </source>
</evidence>
<organism evidence="4 5">
    <name type="scientific">Parendozoicomonas callyspongiae</name>
    <dbReference type="NCBI Taxonomy" id="2942213"/>
    <lineage>
        <taxon>Bacteria</taxon>
        <taxon>Pseudomonadati</taxon>
        <taxon>Pseudomonadota</taxon>
        <taxon>Gammaproteobacteria</taxon>
        <taxon>Oceanospirillales</taxon>
        <taxon>Endozoicomonadaceae</taxon>
        <taxon>Parendozoicomonas</taxon>
    </lineage>
</organism>
<name>A0ABT0PIV3_9GAMM</name>
<reference evidence="4 5" key="1">
    <citation type="submission" date="2022-05" db="EMBL/GenBank/DDBJ databases">
        <authorList>
            <person name="Park J.-S."/>
        </authorList>
    </citation>
    <scope>NUCLEOTIDE SEQUENCE [LARGE SCALE GENOMIC DNA]</scope>
    <source>
        <strain evidence="4 5">2012CJ34-2</strain>
    </source>
</reference>
<dbReference type="PANTHER" id="PTHR42937:SF1">
    <property type="entry name" value="DIAMINOPROPIONATE AMMONIA-LYASE"/>
    <property type="match status" value="1"/>
</dbReference>
<dbReference type="EMBL" id="JAMFLX010000021">
    <property type="protein sequence ID" value="MCL6271191.1"/>
    <property type="molecule type" value="Genomic_DNA"/>
</dbReference>
<dbReference type="Pfam" id="PF00291">
    <property type="entry name" value="PALP"/>
    <property type="match status" value="1"/>
</dbReference>
<dbReference type="InterPro" id="IPR019871">
    <property type="entry name" value="DiNH2propionate_NH3-lyase_sub"/>
</dbReference>
<gene>
    <name evidence="4" type="primary">dpaL</name>
    <name evidence="4" type="ORF">M3P05_14795</name>
</gene>
<dbReference type="SUPFAM" id="SSF53686">
    <property type="entry name" value="Tryptophan synthase beta subunit-like PLP-dependent enzymes"/>
    <property type="match status" value="1"/>
</dbReference>
<keyword evidence="2" id="KW-0663">Pyridoxal phosphate</keyword>
<dbReference type="InterPro" id="IPR010081">
    <property type="entry name" value="DiNH2opropionate_NH3_lyase"/>
</dbReference>
<dbReference type="PANTHER" id="PTHR42937">
    <property type="match status" value="1"/>
</dbReference>
<keyword evidence="5" id="KW-1185">Reference proteome</keyword>
<evidence type="ECO:0000259" key="3">
    <source>
        <dbReference type="Pfam" id="PF00291"/>
    </source>
</evidence>
<evidence type="ECO:0000256" key="2">
    <source>
        <dbReference type="ARBA" id="ARBA00022898"/>
    </source>
</evidence>
<dbReference type="CDD" id="cd00640">
    <property type="entry name" value="Trp-synth-beta_II"/>
    <property type="match status" value="1"/>
</dbReference>
<sequence length="436" mass="47346">MELETGNAVLRSEVEATESAAINDSANVKEVNTIVEDIVPNCLRNTFNRFLDPKHFASFGDTTLENVRTFHKGLPNYKPTPLYSLPALSEKLGIGKILVKDEGQRFDVNAFKVLGGSYSVARLLAKEFNLSDDELNLDTIKSKITEPMTFATATDGNHGRGIAWAANKLGQKAVIYMPVGTAEERVTNIENLGADVIVTDLNYDDTVRMACEHSEVNGWTYVQDTAWEGYTEIPLWIMQGYTTIVGESVEQMTEMGVEKPTHIILQAGVGSMAGAILAAFGRQYGPDSFKSIIVEPEKADCVYRSAMQKDGEIVIVNDMLDTIMAGLACGEPSTLGWEILKANATAFMSCDDSLAAVGMRILAAPMAGDPAVTSGESGAIGTGILYALGQKEEGKQLMEKLGMDENSVVWVLNTEGNTDPVNYQKVVWEGKFPKAE</sequence>
<evidence type="ECO:0000313" key="5">
    <source>
        <dbReference type="Proteomes" id="UP001203338"/>
    </source>
</evidence>
<comment type="cofactor">
    <cofactor evidence="1">
        <name>pyridoxal 5'-phosphate</name>
        <dbReference type="ChEBI" id="CHEBI:597326"/>
    </cofactor>
</comment>
<proteinExistence type="predicted"/>
<dbReference type="NCBIfam" id="TIGR03528">
    <property type="entry name" value="2_3_DAP_am_ly"/>
    <property type="match status" value="1"/>
</dbReference>
<dbReference type="InterPro" id="IPR036052">
    <property type="entry name" value="TrpB-like_PALP_sf"/>
</dbReference>
<accession>A0ABT0PIV3</accession>
<dbReference type="RefSeq" id="WP_249700615.1">
    <property type="nucleotide sequence ID" value="NZ_JAMFLX010000021.1"/>
</dbReference>
<dbReference type="Proteomes" id="UP001203338">
    <property type="component" value="Unassembled WGS sequence"/>
</dbReference>
<keyword evidence="4" id="KW-0456">Lyase</keyword>
<dbReference type="EC" id="4.3.1.15" evidence="4"/>
<dbReference type="InterPro" id="IPR001926">
    <property type="entry name" value="TrpB-like_PALP"/>
</dbReference>
<feature type="domain" description="Tryptophan synthase beta chain-like PALP" evidence="3">
    <location>
        <begin position="76"/>
        <end position="364"/>
    </location>
</feature>